<gene>
    <name evidence="7" type="ORF">KC729_18430</name>
</gene>
<evidence type="ECO:0000256" key="6">
    <source>
        <dbReference type="SAM" id="Phobius"/>
    </source>
</evidence>
<feature type="transmembrane region" description="Helical" evidence="6">
    <location>
        <begin position="95"/>
        <end position="117"/>
    </location>
</feature>
<feature type="transmembrane region" description="Helical" evidence="6">
    <location>
        <begin position="193"/>
        <end position="212"/>
    </location>
</feature>
<evidence type="ECO:0000313" key="7">
    <source>
        <dbReference type="EMBL" id="MCA9729665.1"/>
    </source>
</evidence>
<keyword evidence="3 6" id="KW-0812">Transmembrane</keyword>
<dbReference type="CDD" id="cd06580">
    <property type="entry name" value="TM_PBP1_transp_TpRbsC_like"/>
    <property type="match status" value="1"/>
</dbReference>
<dbReference type="GO" id="GO:0022857">
    <property type="term" value="F:transmembrane transporter activity"/>
    <property type="evidence" value="ECO:0007669"/>
    <property type="project" value="InterPro"/>
</dbReference>
<evidence type="ECO:0000256" key="2">
    <source>
        <dbReference type="ARBA" id="ARBA00022475"/>
    </source>
</evidence>
<proteinExistence type="predicted"/>
<evidence type="ECO:0000256" key="3">
    <source>
        <dbReference type="ARBA" id="ARBA00022692"/>
    </source>
</evidence>
<reference evidence="7" key="2">
    <citation type="journal article" date="2021" name="Microbiome">
        <title>Successional dynamics and alternative stable states in a saline activated sludge microbial community over 9 years.</title>
        <authorList>
            <person name="Wang Y."/>
            <person name="Ye J."/>
            <person name="Ju F."/>
            <person name="Liu L."/>
            <person name="Boyd J.A."/>
            <person name="Deng Y."/>
            <person name="Parks D.H."/>
            <person name="Jiang X."/>
            <person name="Yin X."/>
            <person name="Woodcroft B.J."/>
            <person name="Tyson G.W."/>
            <person name="Hugenholtz P."/>
            <person name="Polz M.F."/>
            <person name="Zhang T."/>
        </authorList>
    </citation>
    <scope>NUCLEOTIDE SEQUENCE</scope>
    <source>
        <strain evidence="7">HKST-UBA01</strain>
    </source>
</reference>
<feature type="transmembrane region" description="Helical" evidence="6">
    <location>
        <begin position="138"/>
        <end position="162"/>
    </location>
</feature>
<dbReference type="PANTHER" id="PTHR43370">
    <property type="entry name" value="SUGAR ABC TRANSPORTER INTEGRAL MEMBRANE PROTEIN-RELATED"/>
    <property type="match status" value="1"/>
</dbReference>
<dbReference type="InterPro" id="IPR001851">
    <property type="entry name" value="ABC_transp_permease"/>
</dbReference>
<feature type="transmembrane region" description="Helical" evidence="6">
    <location>
        <begin position="67"/>
        <end position="89"/>
    </location>
</feature>
<feature type="transmembrane region" description="Helical" evidence="6">
    <location>
        <begin position="37"/>
        <end position="60"/>
    </location>
</feature>
<dbReference type="PANTHER" id="PTHR43370:SF1">
    <property type="entry name" value="GUANOSINE ABC TRANSPORTER PERMEASE PROTEIN NUPQ"/>
    <property type="match status" value="1"/>
</dbReference>
<comment type="subcellular location">
    <subcellularLocation>
        <location evidence="1">Cell membrane</location>
        <topology evidence="1">Multi-pass membrane protein</topology>
    </subcellularLocation>
</comment>
<dbReference type="EMBL" id="JAGQHR010000791">
    <property type="protein sequence ID" value="MCA9729665.1"/>
    <property type="molecule type" value="Genomic_DNA"/>
</dbReference>
<sequence length="306" mass="31174">MDATFAAGLGLAFFAQVLRISVPYALAAVGGAFSERGGVVNIALEGILLIGAFGSAVVALATGHAWLGVVAGVAAGVAVAAVHALVTVVGKADQILSGLALNLFALGATRGLLKILYDSASNSPRVDGIDPLRGLTGGVWSVLLNPLFLVAVLVILIGQHLLFRTSFGLALRAAGDGPRALDGAGTSVVRTRILGVLLSGAFGGLGGAWLLMEQHSFTDGMSNGRGYIALAAMIVGKWRPLGAAAACLLFGAAETLQIRIPGDILPTQLLQALPYLLTIIVLAGWIGRATPPRAVGVPYEREKGDA</sequence>
<keyword evidence="5 6" id="KW-0472">Membrane</keyword>
<dbReference type="AlphaFoldDB" id="A0A956M447"/>
<evidence type="ECO:0000256" key="4">
    <source>
        <dbReference type="ARBA" id="ARBA00022989"/>
    </source>
</evidence>
<evidence type="ECO:0000313" key="8">
    <source>
        <dbReference type="Proteomes" id="UP000697710"/>
    </source>
</evidence>
<dbReference type="Proteomes" id="UP000697710">
    <property type="component" value="Unassembled WGS sequence"/>
</dbReference>
<accession>A0A956M447</accession>
<feature type="transmembrane region" description="Helical" evidence="6">
    <location>
        <begin position="272"/>
        <end position="291"/>
    </location>
</feature>
<dbReference type="GO" id="GO:0005886">
    <property type="term" value="C:plasma membrane"/>
    <property type="evidence" value="ECO:0007669"/>
    <property type="project" value="UniProtKB-SubCell"/>
</dbReference>
<reference evidence="7" key="1">
    <citation type="submission" date="2020-04" db="EMBL/GenBank/DDBJ databases">
        <authorList>
            <person name="Zhang T."/>
        </authorList>
    </citation>
    <scope>NUCLEOTIDE SEQUENCE</scope>
    <source>
        <strain evidence="7">HKST-UBA01</strain>
    </source>
</reference>
<keyword evidence="4 6" id="KW-1133">Transmembrane helix</keyword>
<dbReference type="Pfam" id="PF02653">
    <property type="entry name" value="BPD_transp_2"/>
    <property type="match status" value="1"/>
</dbReference>
<feature type="non-terminal residue" evidence="7">
    <location>
        <position position="306"/>
    </location>
</feature>
<evidence type="ECO:0000256" key="1">
    <source>
        <dbReference type="ARBA" id="ARBA00004651"/>
    </source>
</evidence>
<protein>
    <submittedName>
        <fullName evidence="7">ABC transporter permease</fullName>
    </submittedName>
</protein>
<keyword evidence="2" id="KW-1003">Cell membrane</keyword>
<name>A0A956M447_UNCEI</name>
<organism evidence="7 8">
    <name type="scientific">Eiseniibacteriota bacterium</name>
    <dbReference type="NCBI Taxonomy" id="2212470"/>
    <lineage>
        <taxon>Bacteria</taxon>
        <taxon>Candidatus Eiseniibacteriota</taxon>
    </lineage>
</organism>
<evidence type="ECO:0000256" key="5">
    <source>
        <dbReference type="ARBA" id="ARBA00023136"/>
    </source>
</evidence>
<comment type="caution">
    <text evidence="7">The sequence shown here is derived from an EMBL/GenBank/DDBJ whole genome shotgun (WGS) entry which is preliminary data.</text>
</comment>